<feature type="binding site" evidence="13">
    <location>
        <position position="146"/>
    </location>
    <ligand>
        <name>ATP</name>
        <dbReference type="ChEBI" id="CHEBI:30616"/>
    </ligand>
</feature>
<keyword evidence="3 13" id="KW-1003">Cell membrane</keyword>
<evidence type="ECO:0000256" key="4">
    <source>
        <dbReference type="ARBA" id="ARBA00022519"/>
    </source>
</evidence>
<dbReference type="EC" id="2.7.-.-" evidence="13"/>
<dbReference type="Proteomes" id="UP000198658">
    <property type="component" value="Unassembled WGS sequence"/>
</dbReference>
<dbReference type="InterPro" id="IPR045308">
    <property type="entry name" value="UbiB_bact"/>
</dbReference>
<evidence type="ECO:0000256" key="1">
    <source>
        <dbReference type="ARBA" id="ARBA00005020"/>
    </source>
</evidence>
<dbReference type="Pfam" id="PF03109">
    <property type="entry name" value="ABC1"/>
    <property type="match status" value="1"/>
</dbReference>
<dbReference type="InterPro" id="IPR010232">
    <property type="entry name" value="UbiB"/>
</dbReference>
<comment type="similarity">
    <text evidence="2">Belongs to the protein kinase superfamily. ADCK protein kinase family.</text>
</comment>
<dbReference type="RefSeq" id="WP_091387761.1">
    <property type="nucleotide sequence ID" value="NZ_FNQO01000002.1"/>
</dbReference>
<protein>
    <recommendedName>
        <fullName evidence="13">Probable protein kinase UbiB</fullName>
        <ecNumber evidence="13">2.7.-.-</ecNumber>
    </recommendedName>
    <alternativeName>
        <fullName evidence="13">Ubiquinone biosynthesis protein UbiB</fullName>
    </alternativeName>
</protein>
<feature type="active site" description="Proton acceptor" evidence="13">
    <location>
        <position position="281"/>
    </location>
</feature>
<keyword evidence="16" id="KW-1185">Reference proteome</keyword>
<comment type="similarity">
    <text evidence="13">Belongs to the ABC1 family. UbiB subfamily.</text>
</comment>
<dbReference type="NCBIfam" id="NF003404">
    <property type="entry name" value="PRK04750.1"/>
    <property type="match status" value="1"/>
</dbReference>
<feature type="domain" description="ABC1 atypical kinase-like" evidence="14">
    <location>
        <begin position="88"/>
        <end position="336"/>
    </location>
</feature>
<evidence type="ECO:0000259" key="14">
    <source>
        <dbReference type="Pfam" id="PF03109"/>
    </source>
</evidence>
<keyword evidence="12 13" id="KW-0472">Membrane</keyword>
<dbReference type="PANTHER" id="PTHR10566">
    <property type="entry name" value="CHAPERONE-ACTIVITY OF BC1 COMPLEX CABC1 -RELATED"/>
    <property type="match status" value="1"/>
</dbReference>
<dbReference type="NCBIfam" id="TIGR01982">
    <property type="entry name" value="UbiB"/>
    <property type="match status" value="1"/>
</dbReference>
<evidence type="ECO:0000256" key="8">
    <source>
        <dbReference type="ARBA" id="ARBA00022741"/>
    </source>
</evidence>
<feature type="binding site" evidence="13">
    <location>
        <begin position="124"/>
        <end position="132"/>
    </location>
    <ligand>
        <name>ATP</name>
        <dbReference type="ChEBI" id="CHEBI:30616"/>
    </ligand>
</feature>
<organism evidence="15 16">
    <name type="scientific">Microbulbifer marinus</name>
    <dbReference type="NCBI Taxonomy" id="658218"/>
    <lineage>
        <taxon>Bacteria</taxon>
        <taxon>Pseudomonadati</taxon>
        <taxon>Pseudomonadota</taxon>
        <taxon>Gammaproteobacteria</taxon>
        <taxon>Cellvibrionales</taxon>
        <taxon>Microbulbiferaceae</taxon>
        <taxon>Microbulbifer</taxon>
    </lineage>
</organism>
<evidence type="ECO:0000256" key="3">
    <source>
        <dbReference type="ARBA" id="ARBA00022475"/>
    </source>
</evidence>
<dbReference type="GO" id="GO:0006744">
    <property type="term" value="P:ubiquinone biosynthetic process"/>
    <property type="evidence" value="ECO:0007669"/>
    <property type="project" value="UniProtKB-UniPathway"/>
</dbReference>
<dbReference type="HAMAP" id="MF_00414">
    <property type="entry name" value="UbiB"/>
    <property type="match status" value="1"/>
</dbReference>
<comment type="function">
    <text evidence="13">Is probably a protein kinase regulator of UbiI activity which is involved in aerobic coenzyme Q (ubiquinone) biosynthesis.</text>
</comment>
<proteinExistence type="inferred from homology"/>
<reference evidence="16" key="1">
    <citation type="submission" date="2016-10" db="EMBL/GenBank/DDBJ databases">
        <authorList>
            <person name="Varghese N."/>
            <person name="Submissions S."/>
        </authorList>
    </citation>
    <scope>NUCLEOTIDE SEQUENCE [LARGE SCALE GENOMIC DNA]</scope>
    <source>
        <strain evidence="16">CGMCC 1.10657</strain>
    </source>
</reference>
<dbReference type="InterPro" id="IPR011009">
    <property type="entry name" value="Kinase-like_dom_sf"/>
</dbReference>
<evidence type="ECO:0000256" key="2">
    <source>
        <dbReference type="ARBA" id="ARBA00009670"/>
    </source>
</evidence>
<dbReference type="GO" id="GO:0005886">
    <property type="term" value="C:plasma membrane"/>
    <property type="evidence" value="ECO:0007669"/>
    <property type="project" value="UniProtKB-UniRule"/>
</dbReference>
<dbReference type="InterPro" id="IPR004147">
    <property type="entry name" value="ABC1_dom"/>
</dbReference>
<evidence type="ECO:0000256" key="12">
    <source>
        <dbReference type="ARBA" id="ARBA00023136"/>
    </source>
</evidence>
<dbReference type="UniPathway" id="UPA00232"/>
<evidence type="ECO:0000256" key="13">
    <source>
        <dbReference type="HAMAP-Rule" id="MF_00414"/>
    </source>
</evidence>
<dbReference type="InterPro" id="IPR050154">
    <property type="entry name" value="UbiB_kinase"/>
</dbReference>
<evidence type="ECO:0000256" key="6">
    <source>
        <dbReference type="ARBA" id="ARBA00022688"/>
    </source>
</evidence>
<evidence type="ECO:0000256" key="9">
    <source>
        <dbReference type="ARBA" id="ARBA00022777"/>
    </source>
</evidence>
<dbReference type="GO" id="GO:0004672">
    <property type="term" value="F:protein kinase activity"/>
    <property type="evidence" value="ECO:0007669"/>
    <property type="project" value="UniProtKB-UniRule"/>
</dbReference>
<gene>
    <name evidence="13" type="primary">ubiB</name>
    <name evidence="15" type="ORF">SAMN05216562_1994</name>
</gene>
<evidence type="ECO:0000313" key="16">
    <source>
        <dbReference type="Proteomes" id="UP000198658"/>
    </source>
</evidence>
<dbReference type="OrthoDB" id="9795390at2"/>
<keyword evidence="5 13" id="KW-0808">Transferase</keyword>
<evidence type="ECO:0000256" key="7">
    <source>
        <dbReference type="ARBA" id="ARBA00022692"/>
    </source>
</evidence>
<dbReference type="GO" id="GO:0010795">
    <property type="term" value="P:regulation of ubiquinone biosynthetic process"/>
    <property type="evidence" value="ECO:0007669"/>
    <property type="project" value="UniProtKB-UniRule"/>
</dbReference>
<evidence type="ECO:0000256" key="10">
    <source>
        <dbReference type="ARBA" id="ARBA00022840"/>
    </source>
</evidence>
<dbReference type="SUPFAM" id="SSF56112">
    <property type="entry name" value="Protein kinase-like (PK-like)"/>
    <property type="match status" value="1"/>
</dbReference>
<dbReference type="CDD" id="cd13972">
    <property type="entry name" value="UbiB"/>
    <property type="match status" value="1"/>
</dbReference>
<evidence type="ECO:0000256" key="11">
    <source>
        <dbReference type="ARBA" id="ARBA00022989"/>
    </source>
</evidence>
<evidence type="ECO:0000256" key="5">
    <source>
        <dbReference type="ARBA" id="ARBA00022679"/>
    </source>
</evidence>
<dbReference type="AlphaFoldDB" id="A0A1H3YUE7"/>
<dbReference type="EMBL" id="FNQO01000002">
    <property type="protein sequence ID" value="SEA15179.1"/>
    <property type="molecule type" value="Genomic_DNA"/>
</dbReference>
<keyword evidence="8 13" id="KW-0547">Nucleotide-binding</keyword>
<keyword evidence="9 13" id="KW-0418">Kinase</keyword>
<keyword evidence="7 13" id="KW-0812">Transmembrane</keyword>
<sequence length="536" mass="61572">MPIARSFTIARVFLRYRLDQLLPATRRPLWLRGLLAPLKLVPAPKMGRGERLRRALEELGPIFVKFGQLLSTRPDLLPPDIVEELDHLQDNVPPFPSDKCVALIEQALEAGVDELFAEFDRQPLASASVAQVHGAVLPSGESVVVKVLRPGIDKIITQDLRLLRVIARWIERFVPDGRRLRPVEVVEDYRHTIEGELDLVREAANGTQLKRNFSNSPLLYVPEVHWDYTRENVLVLERIDGIPVTDLAQLRAQDTDMQLLAERGVEIFFKQVFEHNFFHADMHPGNIFVSRKHPRRPQYIAIDTAIVGSLSREDQYYLARNLLAMFRRDYRMVAELHVQSGWVRADTPVNTFEAAIRAVCEPIFEKPLGEISFARVLISLFQTARRFDMAVQPQLVLLQKTLLNIEGLGRQLYPQLDLWKTAHPFLERWMRDRIHPRTILGEIRRYGPEWLEKFPQLPQLVYSSLEQSRELAPQLENIGEQLARSHRRGRRQYFRRIAGVLLAFGATALAVPDWFAQLPPAGWAMGAVALVLLLWP</sequence>
<keyword evidence="6 13" id="KW-0831">Ubiquinone biosynthesis</keyword>
<dbReference type="STRING" id="658218.SAMN05216562_1994"/>
<keyword evidence="10 13" id="KW-0067">ATP-binding</keyword>
<evidence type="ECO:0000313" key="15">
    <source>
        <dbReference type="EMBL" id="SEA15179.1"/>
    </source>
</evidence>
<dbReference type="PANTHER" id="PTHR10566:SF113">
    <property type="entry name" value="PROTEIN ACTIVITY OF BC1 COMPLEX KINASE 7, CHLOROPLASTIC"/>
    <property type="match status" value="1"/>
</dbReference>
<comment type="pathway">
    <text evidence="1 13">Cofactor biosynthesis; ubiquinone biosynthesis [regulation].</text>
</comment>
<name>A0A1H3YUE7_9GAMM</name>
<keyword evidence="11 13" id="KW-1133">Transmembrane helix</keyword>
<dbReference type="GO" id="GO:0005524">
    <property type="term" value="F:ATP binding"/>
    <property type="evidence" value="ECO:0007669"/>
    <property type="project" value="UniProtKB-KW"/>
</dbReference>
<keyword evidence="4" id="KW-0997">Cell inner membrane</keyword>
<accession>A0A1H3YUE7</accession>